<evidence type="ECO:0000259" key="7">
    <source>
        <dbReference type="PROSITE" id="PS51352"/>
    </source>
</evidence>
<dbReference type="PROSITE" id="PS51352">
    <property type="entry name" value="THIOREDOXIN_2"/>
    <property type="match status" value="1"/>
</dbReference>
<accession>A0A9P1CWU0</accession>
<evidence type="ECO:0000256" key="3">
    <source>
        <dbReference type="ARBA" id="ARBA00022692"/>
    </source>
</evidence>
<protein>
    <submittedName>
        <fullName evidence="9">Thiol:disulfide interchange protein DsbD (Protein-disulfide reductase) (Disulfide reductase)</fullName>
    </submittedName>
</protein>
<dbReference type="GO" id="GO:0015035">
    <property type="term" value="F:protein-disulfide reductase activity"/>
    <property type="evidence" value="ECO:0007669"/>
    <property type="project" value="TreeGrafter"/>
</dbReference>
<evidence type="ECO:0000256" key="5">
    <source>
        <dbReference type="ARBA" id="ARBA00023136"/>
    </source>
</evidence>
<dbReference type="PANTHER" id="PTHR32234:SF3">
    <property type="entry name" value="SUPPRESSION OF COPPER SENSITIVITY PROTEIN"/>
    <property type="match status" value="1"/>
</dbReference>
<dbReference type="EMBL" id="CAMXCT010002380">
    <property type="protein sequence ID" value="CAI3997751.1"/>
    <property type="molecule type" value="Genomic_DNA"/>
</dbReference>
<gene>
    <name evidence="8" type="ORF">C1SCF055_LOCUS24097</name>
</gene>
<dbReference type="OrthoDB" id="1923667at2759"/>
<dbReference type="InterPro" id="IPR011009">
    <property type="entry name" value="Kinase-like_dom_sf"/>
</dbReference>
<dbReference type="Gene3D" id="3.40.30.10">
    <property type="entry name" value="Glutaredoxin"/>
    <property type="match status" value="1"/>
</dbReference>
<dbReference type="InterPro" id="IPR003834">
    <property type="entry name" value="Cyt_c_assmbl_TM_dom"/>
</dbReference>
<feature type="transmembrane region" description="Helical" evidence="6">
    <location>
        <begin position="744"/>
        <end position="765"/>
    </location>
</feature>
<feature type="transmembrane region" description="Helical" evidence="6">
    <location>
        <begin position="692"/>
        <end position="709"/>
    </location>
</feature>
<evidence type="ECO:0000256" key="6">
    <source>
        <dbReference type="SAM" id="Phobius"/>
    </source>
</evidence>
<reference evidence="9 10" key="2">
    <citation type="submission" date="2024-05" db="EMBL/GenBank/DDBJ databases">
        <authorList>
            <person name="Chen Y."/>
            <person name="Shah S."/>
            <person name="Dougan E. K."/>
            <person name="Thang M."/>
            <person name="Chan C."/>
        </authorList>
    </citation>
    <scope>NUCLEOTIDE SEQUENCE [LARGE SCALE GENOMIC DNA]</scope>
</reference>
<evidence type="ECO:0000256" key="1">
    <source>
        <dbReference type="ARBA" id="ARBA00004651"/>
    </source>
</evidence>
<feature type="transmembrane region" description="Helical" evidence="6">
    <location>
        <begin position="576"/>
        <end position="597"/>
    </location>
</feature>
<keyword evidence="2" id="KW-1003">Cell membrane</keyword>
<dbReference type="EMBL" id="CAMXCT030002380">
    <property type="protein sequence ID" value="CAL4785063.1"/>
    <property type="molecule type" value="Genomic_DNA"/>
</dbReference>
<feature type="transmembrane region" description="Helical" evidence="6">
    <location>
        <begin position="650"/>
        <end position="680"/>
    </location>
</feature>
<keyword evidence="10" id="KW-1185">Reference proteome</keyword>
<feature type="transmembrane region" description="Helical" evidence="6">
    <location>
        <begin position="618"/>
        <end position="638"/>
    </location>
</feature>
<dbReference type="EMBL" id="CAMXCT020002380">
    <property type="protein sequence ID" value="CAL1151126.1"/>
    <property type="molecule type" value="Genomic_DNA"/>
</dbReference>
<evidence type="ECO:0000313" key="8">
    <source>
        <dbReference type="EMBL" id="CAI3997751.1"/>
    </source>
</evidence>
<dbReference type="Gene3D" id="3.90.1200.10">
    <property type="match status" value="1"/>
</dbReference>
<name>A0A9P1CWU0_9DINO</name>
<reference evidence="8" key="1">
    <citation type="submission" date="2022-10" db="EMBL/GenBank/DDBJ databases">
        <authorList>
            <person name="Chen Y."/>
            <person name="Dougan E. K."/>
            <person name="Chan C."/>
            <person name="Rhodes N."/>
            <person name="Thang M."/>
        </authorList>
    </citation>
    <scope>NUCLEOTIDE SEQUENCE</scope>
</reference>
<dbReference type="Proteomes" id="UP001152797">
    <property type="component" value="Unassembled WGS sequence"/>
</dbReference>
<feature type="domain" description="Thioredoxin" evidence="7">
    <location>
        <begin position="753"/>
        <end position="887"/>
    </location>
</feature>
<dbReference type="Pfam" id="PF02683">
    <property type="entry name" value="DsbD_TM"/>
    <property type="match status" value="1"/>
</dbReference>
<sequence length="911" mass="95033">MVGTDCYAVRSLGVGENPELARWRVELLREAARCGAPFAAAPLATGVSHDGGPWEAAPWLPGTPLSLTPDDTIAVEAAVDGLAQFHRVTRQLGQPSQSQTASPIDNRLRRLASIRGEPLGRNDQTAVARWPDLRPIADQLAAAADKATALLHACVEATDAQPVHGDARPEHFLLQDGVLTGLIDFGAMRVDSVLADVARLAGELAAGDADRRDHLAELYEVTSGTPAPRQTIAALDAAAAVISAANWRRWLGEPDPPSRDPAMLATRSLHCLALMATTLAACVASAQYSPTIDIGALGQPADDGFDFPDPESAAESAVSASPGSDLVALSARYAVADGEAPAMIEVTARIARNHYVYSTTQAAGGPLPTSIKVDPASGVRVIGPWQADVAPTVDYWPDAYGDLPLEEHHGTVRWRAPIEVAPGAVPASASVAGTVDTSVCGGVGDAKSCVPLDGLAFEATLVAPGSIPPPSAAPIAPAAEPLEVSELLPLLGLALIGGLILNLMPCVLPVIGLKVLSFAEQAGHDRGKVLALNLAYVAGLMSVFLLLAGLASLAGLGLASESLGWGELYTITEFKVGVTALVFAMALSFLGVWEIPIPGFAGAGKANDLQAEEGFSGAFFKGVFTTVLATPCSGPFLFPVFSATLTTPPAITFLIFAFVGLGMASPYLLIGLFPSLITWLPKPGPWMETFKQLMGFVLLGTVVYLITTITYESRTAVLITLVAIGFACWWIGRTPLTAPASTRTTAWVGGTATAVATGLLAFTLLGPSDHTLPWSPYSQSALKVAKAEGKTVLVDFTADWCLTCKLNLKRAINTERVQSVVEANDVATLLADWTDKNAEIKQALIALGSRSIPLLAIYPADRPDEPILLPDVISEDDLLAALAEAGAVQGNAADVDTPLIEIGDATTGAYR</sequence>
<keyword evidence="3 6" id="KW-0812">Transmembrane</keyword>
<feature type="transmembrane region" description="Helical" evidence="6">
    <location>
        <begin position="487"/>
        <end position="513"/>
    </location>
</feature>
<keyword evidence="4 6" id="KW-1133">Transmembrane helix</keyword>
<dbReference type="SUPFAM" id="SSF52833">
    <property type="entry name" value="Thioredoxin-like"/>
    <property type="match status" value="1"/>
</dbReference>
<organism evidence="8">
    <name type="scientific">Cladocopium goreaui</name>
    <dbReference type="NCBI Taxonomy" id="2562237"/>
    <lineage>
        <taxon>Eukaryota</taxon>
        <taxon>Sar</taxon>
        <taxon>Alveolata</taxon>
        <taxon>Dinophyceae</taxon>
        <taxon>Suessiales</taxon>
        <taxon>Symbiodiniaceae</taxon>
        <taxon>Cladocopium</taxon>
    </lineage>
</organism>
<dbReference type="GO" id="GO:0017004">
    <property type="term" value="P:cytochrome complex assembly"/>
    <property type="evidence" value="ECO:0007669"/>
    <property type="project" value="InterPro"/>
</dbReference>
<feature type="transmembrane region" description="Helical" evidence="6">
    <location>
        <begin position="715"/>
        <end position="732"/>
    </location>
</feature>
<dbReference type="GO" id="GO:0005886">
    <property type="term" value="C:plasma membrane"/>
    <property type="evidence" value="ECO:0007669"/>
    <property type="project" value="UniProtKB-SubCell"/>
</dbReference>
<evidence type="ECO:0000313" key="9">
    <source>
        <dbReference type="EMBL" id="CAL4785063.1"/>
    </source>
</evidence>
<dbReference type="GO" id="GO:0045454">
    <property type="term" value="P:cell redox homeostasis"/>
    <property type="evidence" value="ECO:0007669"/>
    <property type="project" value="TreeGrafter"/>
</dbReference>
<feature type="transmembrane region" description="Helical" evidence="6">
    <location>
        <begin position="534"/>
        <end position="556"/>
    </location>
</feature>
<dbReference type="InterPro" id="IPR013766">
    <property type="entry name" value="Thioredoxin_domain"/>
</dbReference>
<evidence type="ECO:0000256" key="4">
    <source>
        <dbReference type="ARBA" id="ARBA00022989"/>
    </source>
</evidence>
<dbReference type="Pfam" id="PF13899">
    <property type="entry name" value="Thioredoxin_7"/>
    <property type="match status" value="1"/>
</dbReference>
<dbReference type="AlphaFoldDB" id="A0A9P1CWU0"/>
<comment type="subcellular location">
    <subcellularLocation>
        <location evidence="1">Cell membrane</location>
        <topology evidence="1">Multi-pass membrane protein</topology>
    </subcellularLocation>
</comment>
<evidence type="ECO:0000313" key="10">
    <source>
        <dbReference type="Proteomes" id="UP001152797"/>
    </source>
</evidence>
<dbReference type="PANTHER" id="PTHR32234">
    <property type="entry name" value="THIOL:DISULFIDE INTERCHANGE PROTEIN DSBD"/>
    <property type="match status" value="1"/>
</dbReference>
<dbReference type="CDD" id="cd02953">
    <property type="entry name" value="DsbDgamma"/>
    <property type="match status" value="1"/>
</dbReference>
<evidence type="ECO:0000256" key="2">
    <source>
        <dbReference type="ARBA" id="ARBA00022475"/>
    </source>
</evidence>
<proteinExistence type="predicted"/>
<keyword evidence="5 6" id="KW-0472">Membrane</keyword>
<dbReference type="InterPro" id="IPR036249">
    <property type="entry name" value="Thioredoxin-like_sf"/>
</dbReference>
<dbReference type="Pfam" id="PF01636">
    <property type="entry name" value="APH"/>
    <property type="match status" value="1"/>
</dbReference>
<dbReference type="SUPFAM" id="SSF56112">
    <property type="entry name" value="Protein kinase-like (PK-like)"/>
    <property type="match status" value="1"/>
</dbReference>
<comment type="caution">
    <text evidence="8">The sequence shown here is derived from an EMBL/GenBank/DDBJ whole genome shotgun (WGS) entry which is preliminary data.</text>
</comment>
<dbReference type="InterPro" id="IPR035671">
    <property type="entry name" value="DsbD_gamma"/>
</dbReference>
<dbReference type="InterPro" id="IPR002575">
    <property type="entry name" value="Aminoglycoside_PTrfase"/>
</dbReference>